<comment type="function">
    <text evidence="2">Component of the dihydroxyacetone kinase complex, which is responsible for the phosphoenolpyruvate (PEP)-dependent phosphorylation of dihydroxyacetone. DhaM serves as the phosphoryl donor. Is phosphorylated by phosphoenolpyruvate in an EI- and HPr-dependent reaction, and a phosphorelay system on histidine residues finally leads to phosphoryl transfer to DhaL and dihydroxyacetone.</text>
</comment>
<dbReference type="EMBL" id="FOSJ01000025">
    <property type="protein sequence ID" value="SFK35044.1"/>
    <property type="molecule type" value="Genomic_DNA"/>
</dbReference>
<dbReference type="GO" id="GO:0016020">
    <property type="term" value="C:membrane"/>
    <property type="evidence" value="ECO:0007669"/>
    <property type="project" value="InterPro"/>
</dbReference>
<dbReference type="InterPro" id="IPR004701">
    <property type="entry name" value="PTS_EIIA_man-typ"/>
</dbReference>
<reference evidence="8" key="1">
    <citation type="submission" date="2016-10" db="EMBL/GenBank/DDBJ databases">
        <authorList>
            <person name="Varghese N."/>
            <person name="Submissions S."/>
        </authorList>
    </citation>
    <scope>NUCLEOTIDE SEQUENCE [LARGE SCALE GENOMIC DNA]</scope>
    <source>
        <strain evidence="8">DSM 16108</strain>
    </source>
</reference>
<accession>A0A1I3YT52</accession>
<dbReference type="SUPFAM" id="SSF53062">
    <property type="entry name" value="PTS system fructose IIA component-like"/>
    <property type="match status" value="1"/>
</dbReference>
<dbReference type="GO" id="GO:0047324">
    <property type="term" value="F:phosphoenolpyruvate-glycerone phosphotransferase activity"/>
    <property type="evidence" value="ECO:0007669"/>
    <property type="project" value="UniProtKB-EC"/>
</dbReference>
<dbReference type="AlphaFoldDB" id="A0A1I3YT52"/>
<dbReference type="GO" id="GO:0009401">
    <property type="term" value="P:phosphoenolpyruvate-dependent sugar phosphotransferase system"/>
    <property type="evidence" value="ECO:0007669"/>
    <property type="project" value="InterPro"/>
</dbReference>
<proteinExistence type="predicted"/>
<name>A0A1I3YT52_9LACT</name>
<evidence type="ECO:0000313" key="7">
    <source>
        <dbReference type="EMBL" id="SFK35044.1"/>
    </source>
</evidence>
<dbReference type="Proteomes" id="UP000199589">
    <property type="component" value="Unassembled WGS sequence"/>
</dbReference>
<protein>
    <recommendedName>
        <fullName evidence="3">phosphoenolpyruvate--glycerone phosphotransferase</fullName>
        <ecNumber evidence="3">2.7.1.121</ecNumber>
    </recommendedName>
</protein>
<dbReference type="InterPro" id="IPR012844">
    <property type="entry name" value="DhaM_N"/>
</dbReference>
<evidence type="ECO:0000259" key="6">
    <source>
        <dbReference type="PROSITE" id="PS51096"/>
    </source>
</evidence>
<dbReference type="InterPro" id="IPR039643">
    <property type="entry name" value="DhaM"/>
</dbReference>
<dbReference type="OrthoDB" id="7065393at2"/>
<dbReference type="Pfam" id="PF03610">
    <property type="entry name" value="EIIA-man"/>
    <property type="match status" value="1"/>
</dbReference>
<keyword evidence="7" id="KW-0418">Kinase</keyword>
<dbReference type="PROSITE" id="PS51096">
    <property type="entry name" value="PTS_EIIA_TYPE_4"/>
    <property type="match status" value="1"/>
</dbReference>
<dbReference type="Gene3D" id="3.40.50.510">
    <property type="entry name" value="Phosphotransferase system, mannose-type IIA component"/>
    <property type="match status" value="1"/>
</dbReference>
<dbReference type="STRING" id="258723.GCA_900169305_01197"/>
<dbReference type="PANTHER" id="PTHR38594">
    <property type="entry name" value="PEP-DEPENDENT DIHYDROXYACETONE KINASE, PHOSPHORYL DONOR SUBUNIT DHAM"/>
    <property type="match status" value="1"/>
</dbReference>
<dbReference type="EC" id="2.7.1.121" evidence="3"/>
<gene>
    <name evidence="7" type="ORF">SAMN04488569_10259</name>
</gene>
<evidence type="ECO:0000256" key="2">
    <source>
        <dbReference type="ARBA" id="ARBA00002788"/>
    </source>
</evidence>
<sequence>MGKKVGMLVVSHVNDIANGLSTLLDQVAQDVTIKAIGGTEDGEVGTDYARIQEAMDSFEEDKVWAFYDLGSAKMNLEMAMESSDKEVRLFDTAFIESAYTAASLIQADVGEEAIITQLDELKIKE</sequence>
<evidence type="ECO:0000256" key="3">
    <source>
        <dbReference type="ARBA" id="ARBA00012095"/>
    </source>
</evidence>
<evidence type="ECO:0000256" key="5">
    <source>
        <dbReference type="ARBA" id="ARBA00046577"/>
    </source>
</evidence>
<dbReference type="GO" id="GO:0019563">
    <property type="term" value="P:glycerol catabolic process"/>
    <property type="evidence" value="ECO:0007669"/>
    <property type="project" value="InterPro"/>
</dbReference>
<evidence type="ECO:0000256" key="1">
    <source>
        <dbReference type="ARBA" id="ARBA00001113"/>
    </source>
</evidence>
<evidence type="ECO:0000313" key="8">
    <source>
        <dbReference type="Proteomes" id="UP000199589"/>
    </source>
</evidence>
<evidence type="ECO:0000256" key="4">
    <source>
        <dbReference type="ARBA" id="ARBA00022679"/>
    </source>
</evidence>
<dbReference type="NCBIfam" id="TIGR02364">
    <property type="entry name" value="dha_pts"/>
    <property type="match status" value="1"/>
</dbReference>
<dbReference type="RefSeq" id="WP_091897697.1">
    <property type="nucleotide sequence ID" value="NZ_FOSJ01000025.1"/>
</dbReference>
<dbReference type="PANTHER" id="PTHR38594:SF1">
    <property type="entry name" value="PEP-DEPENDENT DIHYDROXYACETONE KINASE, PHOSPHORYL DONOR SUBUNIT DHAM"/>
    <property type="match status" value="1"/>
</dbReference>
<organism evidence="7 8">
    <name type="scientific">Marinilactibacillus piezotolerans</name>
    <dbReference type="NCBI Taxonomy" id="258723"/>
    <lineage>
        <taxon>Bacteria</taxon>
        <taxon>Bacillati</taxon>
        <taxon>Bacillota</taxon>
        <taxon>Bacilli</taxon>
        <taxon>Lactobacillales</taxon>
        <taxon>Carnobacteriaceae</taxon>
        <taxon>Marinilactibacillus</taxon>
    </lineage>
</organism>
<comment type="subunit">
    <text evidence="5">Homodimer. The dihydroxyacetone kinase complex is composed of a homodimer of DhaM, a homodimer of DhaK and the subunit DhaL.</text>
</comment>
<feature type="domain" description="PTS EIIA type-4" evidence="6">
    <location>
        <begin position="4"/>
        <end position="125"/>
    </location>
</feature>
<dbReference type="InterPro" id="IPR036662">
    <property type="entry name" value="PTS_EIIA_man-typ_sf"/>
</dbReference>
<keyword evidence="8" id="KW-1185">Reference proteome</keyword>
<comment type="catalytic activity">
    <reaction evidence="1">
        <text>dihydroxyacetone + phosphoenolpyruvate = dihydroxyacetone phosphate + pyruvate</text>
        <dbReference type="Rhea" id="RHEA:18381"/>
        <dbReference type="ChEBI" id="CHEBI:15361"/>
        <dbReference type="ChEBI" id="CHEBI:16016"/>
        <dbReference type="ChEBI" id="CHEBI:57642"/>
        <dbReference type="ChEBI" id="CHEBI:58702"/>
        <dbReference type="EC" id="2.7.1.121"/>
    </reaction>
</comment>
<keyword evidence="4" id="KW-0808">Transferase</keyword>